<evidence type="ECO:0000256" key="1">
    <source>
        <dbReference type="SAM" id="Phobius"/>
    </source>
</evidence>
<dbReference type="Proteomes" id="UP000652231">
    <property type="component" value="Unassembled WGS sequence"/>
</dbReference>
<keyword evidence="1" id="KW-1133">Transmembrane helix</keyword>
<reference evidence="2" key="2">
    <citation type="submission" date="2020-09" db="EMBL/GenBank/DDBJ databases">
        <authorList>
            <person name="Sun Q."/>
            <person name="Zhou Y."/>
        </authorList>
    </citation>
    <scope>NUCLEOTIDE SEQUENCE</scope>
    <source>
        <strain evidence="2">CGMCC 1.12924</strain>
    </source>
</reference>
<dbReference type="RefSeq" id="WP_188439775.1">
    <property type="nucleotide sequence ID" value="NZ_BMGK01000003.1"/>
</dbReference>
<evidence type="ECO:0000313" key="2">
    <source>
        <dbReference type="EMBL" id="GGD86507.1"/>
    </source>
</evidence>
<gene>
    <name evidence="2" type="ORF">GCM10011312_08180</name>
</gene>
<dbReference type="AlphaFoldDB" id="A0A8J2V972"/>
<reference evidence="2" key="1">
    <citation type="journal article" date="2014" name="Int. J. Syst. Evol. Microbiol.">
        <title>Complete genome sequence of Corynebacterium casei LMG S-19264T (=DSM 44701T), isolated from a smear-ripened cheese.</title>
        <authorList>
            <consortium name="US DOE Joint Genome Institute (JGI-PGF)"/>
            <person name="Walter F."/>
            <person name="Albersmeier A."/>
            <person name="Kalinowski J."/>
            <person name="Ruckert C."/>
        </authorList>
    </citation>
    <scope>NUCLEOTIDE SEQUENCE</scope>
    <source>
        <strain evidence="2">CGMCC 1.12924</strain>
    </source>
</reference>
<dbReference type="EMBL" id="BMGK01000003">
    <property type="protein sequence ID" value="GGD86507.1"/>
    <property type="molecule type" value="Genomic_DNA"/>
</dbReference>
<keyword evidence="1" id="KW-0812">Transmembrane</keyword>
<organism evidence="2 3">
    <name type="scientific">Planktosalinus lacus</name>
    <dbReference type="NCBI Taxonomy" id="1526573"/>
    <lineage>
        <taxon>Bacteria</taxon>
        <taxon>Pseudomonadati</taxon>
        <taxon>Bacteroidota</taxon>
        <taxon>Flavobacteriia</taxon>
        <taxon>Flavobacteriales</taxon>
        <taxon>Flavobacteriaceae</taxon>
        <taxon>Planktosalinus</taxon>
    </lineage>
</organism>
<evidence type="ECO:0000313" key="3">
    <source>
        <dbReference type="Proteomes" id="UP000652231"/>
    </source>
</evidence>
<comment type="caution">
    <text evidence="2">The sequence shown here is derived from an EMBL/GenBank/DDBJ whole genome shotgun (WGS) entry which is preliminary data.</text>
</comment>
<sequence length="164" mass="19386">MEIENQIQLRPRFERITHKSMEAITKRVISLSEKLNPHFVLKQLDEHLWISIGSENKKYYSPHLHIEFEPLEDGTTKVKGLFGPEPALWTLFMFLHFVVAGIFIIFGVFSYSNWSLRQPYGIHILIMLLMVIAWFSLYFIARSNRKKGMPQAYELEKVMEELLK</sequence>
<keyword evidence="1" id="KW-0472">Membrane</keyword>
<feature type="transmembrane region" description="Helical" evidence="1">
    <location>
        <begin position="87"/>
        <end position="108"/>
    </location>
</feature>
<name>A0A8J2V972_9FLAO</name>
<feature type="transmembrane region" description="Helical" evidence="1">
    <location>
        <begin position="120"/>
        <end position="141"/>
    </location>
</feature>
<accession>A0A8J2V972</accession>
<keyword evidence="3" id="KW-1185">Reference proteome</keyword>
<evidence type="ECO:0008006" key="4">
    <source>
        <dbReference type="Google" id="ProtNLM"/>
    </source>
</evidence>
<protein>
    <recommendedName>
        <fullName evidence="4">GTP-binding protein</fullName>
    </recommendedName>
</protein>
<proteinExistence type="predicted"/>